<keyword evidence="1" id="KW-0812">Transmembrane</keyword>
<accession>A0ABU3CFK7</accession>
<protein>
    <submittedName>
        <fullName evidence="2">Uncharacterized protein</fullName>
    </submittedName>
</protein>
<comment type="caution">
    <text evidence="2">The sequence shown here is derived from an EMBL/GenBank/DDBJ whole genome shotgun (WGS) entry which is preliminary data.</text>
</comment>
<feature type="transmembrane region" description="Helical" evidence="1">
    <location>
        <begin position="18"/>
        <end position="39"/>
    </location>
</feature>
<keyword evidence="3" id="KW-1185">Reference proteome</keyword>
<dbReference type="RefSeq" id="WP_311493271.1">
    <property type="nucleotide sequence ID" value="NZ_JAVRHO010000001.1"/>
</dbReference>
<keyword evidence="1" id="KW-0472">Membrane</keyword>
<organism evidence="2 3">
    <name type="scientific">Autumnicola lenta</name>
    <dbReference type="NCBI Taxonomy" id="3075593"/>
    <lineage>
        <taxon>Bacteria</taxon>
        <taxon>Pseudomonadati</taxon>
        <taxon>Bacteroidota</taxon>
        <taxon>Flavobacteriia</taxon>
        <taxon>Flavobacteriales</taxon>
        <taxon>Flavobacteriaceae</taxon>
        <taxon>Autumnicola</taxon>
    </lineage>
</organism>
<proteinExistence type="predicted"/>
<keyword evidence="1" id="KW-1133">Transmembrane helix</keyword>
<gene>
    <name evidence="2" type="ORF">RM545_00320</name>
</gene>
<reference evidence="2 3" key="1">
    <citation type="submission" date="2023-09" db="EMBL/GenBank/DDBJ databases">
        <authorList>
            <person name="Rey-Velasco X."/>
        </authorList>
    </citation>
    <scope>NUCLEOTIDE SEQUENCE [LARGE SCALE GENOMIC DNA]</scope>
    <source>
        <strain evidence="2 3">F260</strain>
    </source>
</reference>
<evidence type="ECO:0000313" key="2">
    <source>
        <dbReference type="EMBL" id="MDT0645120.1"/>
    </source>
</evidence>
<dbReference type="Proteomes" id="UP001245285">
    <property type="component" value="Unassembled WGS sequence"/>
</dbReference>
<evidence type="ECO:0000256" key="1">
    <source>
        <dbReference type="SAM" id="Phobius"/>
    </source>
</evidence>
<sequence>MIALSPQYQFNYYQLETVIYWAIIVIFGIALFFLGLTLSKKLRRIKELKCRQALQKRIDSLLFEMLFTDIPVEEVVNSPEFQKNLQSVLFQRVTIKAIIGLHHNYSGNYSKKLEQFYAESGLASYSLKKLNSSQWPHVVEGIRDLSSLNYQKAYPRIVSLQNHKSTFVQTEVLLGMIKLKGIAEILKFRNKSLYLNDWVQSNILFSVKKHRISAPDDLSDLLESKNNSIVLLAIRLMNYYKKAEHYDALLVFYQQTKNLQLKKEIALVLEKTEYIN</sequence>
<evidence type="ECO:0000313" key="3">
    <source>
        <dbReference type="Proteomes" id="UP001245285"/>
    </source>
</evidence>
<name>A0ABU3CFK7_9FLAO</name>
<dbReference type="EMBL" id="JAVRHO010000001">
    <property type="protein sequence ID" value="MDT0645120.1"/>
    <property type="molecule type" value="Genomic_DNA"/>
</dbReference>